<dbReference type="PANTHER" id="PTHR34573:SF1">
    <property type="entry name" value="VITAMIN K EPOXIDE REDUCTASE DOMAIN-CONTAINING PROTEIN"/>
    <property type="match status" value="1"/>
</dbReference>
<protein>
    <recommendedName>
        <fullName evidence="3">Thioredoxin domain-containing protein</fullName>
    </recommendedName>
</protein>
<reference evidence="1 2" key="1">
    <citation type="journal article" date="2016" name="Nat. Commun.">
        <title>Thousands of microbial genomes shed light on interconnected biogeochemical processes in an aquifer system.</title>
        <authorList>
            <person name="Anantharaman K."/>
            <person name="Brown C.T."/>
            <person name="Hug L.A."/>
            <person name="Sharon I."/>
            <person name="Castelle C.J."/>
            <person name="Probst A.J."/>
            <person name="Thomas B.C."/>
            <person name="Singh A."/>
            <person name="Wilkins M.J."/>
            <person name="Karaoz U."/>
            <person name="Brodie E.L."/>
            <person name="Williams K.H."/>
            <person name="Hubbard S.S."/>
            <person name="Banfield J.F."/>
        </authorList>
    </citation>
    <scope>NUCLEOTIDE SEQUENCE [LARGE SCALE GENOMIC DNA]</scope>
</reference>
<comment type="caution">
    <text evidence="1">The sequence shown here is derived from an EMBL/GenBank/DDBJ whole genome shotgun (WGS) entry which is preliminary data.</text>
</comment>
<evidence type="ECO:0000313" key="1">
    <source>
        <dbReference type="EMBL" id="OGY58099.1"/>
    </source>
</evidence>
<sequence>MSKKVLVASVFVVTVLFLGISLNFPKKVEGKLDLFAKCLADKEVTMYGAAWCSHCQNEKAAFGNSFKFVPYVECPENPKECLAKEVKSYPTWIFPDERRFVGEQGLKKLSDESGCALPQENQ</sequence>
<accession>A0A1G1Z0Y2</accession>
<dbReference type="InterPro" id="IPR036249">
    <property type="entry name" value="Thioredoxin-like_sf"/>
</dbReference>
<evidence type="ECO:0000313" key="2">
    <source>
        <dbReference type="Proteomes" id="UP000178651"/>
    </source>
</evidence>
<gene>
    <name evidence="1" type="ORF">A3D47_00475</name>
</gene>
<dbReference type="AlphaFoldDB" id="A0A1G1Z0Y2"/>
<proteinExistence type="predicted"/>
<dbReference type="SUPFAM" id="SSF52833">
    <property type="entry name" value="Thioredoxin-like"/>
    <property type="match status" value="1"/>
</dbReference>
<name>A0A1G1Z0Y2_9BACT</name>
<dbReference type="PANTHER" id="PTHR34573">
    <property type="entry name" value="VKC DOMAIN-CONTAINING PROTEIN"/>
    <property type="match status" value="1"/>
</dbReference>
<evidence type="ECO:0008006" key="3">
    <source>
        <dbReference type="Google" id="ProtNLM"/>
    </source>
</evidence>
<dbReference type="EMBL" id="MHIU01000005">
    <property type="protein sequence ID" value="OGY58099.1"/>
    <property type="molecule type" value="Genomic_DNA"/>
</dbReference>
<organism evidence="1 2">
    <name type="scientific">Candidatus Colwellbacteria bacterium RIFCSPHIGHO2_02_FULL_43_15</name>
    <dbReference type="NCBI Taxonomy" id="1797686"/>
    <lineage>
        <taxon>Bacteria</taxon>
        <taxon>Candidatus Colwelliibacteriota</taxon>
    </lineage>
</organism>
<dbReference type="Proteomes" id="UP000178651">
    <property type="component" value="Unassembled WGS sequence"/>
</dbReference>
<dbReference type="Gene3D" id="3.40.30.10">
    <property type="entry name" value="Glutaredoxin"/>
    <property type="match status" value="1"/>
</dbReference>